<dbReference type="Proteomes" id="UP001500212">
    <property type="component" value="Unassembled WGS sequence"/>
</dbReference>
<feature type="domain" description="HTH tetR-type" evidence="6">
    <location>
        <begin position="17"/>
        <end position="76"/>
    </location>
</feature>
<feature type="DNA-binding region" description="H-T-H motif" evidence="4">
    <location>
        <begin position="39"/>
        <end position="58"/>
    </location>
</feature>
<feature type="compositionally biased region" description="Basic and acidic residues" evidence="5">
    <location>
        <begin position="260"/>
        <end position="269"/>
    </location>
</feature>
<dbReference type="InterPro" id="IPR049445">
    <property type="entry name" value="TetR_SbtR-like_C"/>
</dbReference>
<dbReference type="PANTHER" id="PTHR30055:SF234">
    <property type="entry name" value="HTH-TYPE TRANSCRIPTIONAL REGULATOR BETI"/>
    <property type="match status" value="1"/>
</dbReference>
<dbReference type="InterPro" id="IPR036271">
    <property type="entry name" value="Tet_transcr_reg_TetR-rel_C_sf"/>
</dbReference>
<dbReference type="Pfam" id="PF00440">
    <property type="entry name" value="TetR_N"/>
    <property type="match status" value="1"/>
</dbReference>
<dbReference type="EMBL" id="BAABHJ010000040">
    <property type="protein sequence ID" value="GAA4618214.1"/>
    <property type="molecule type" value="Genomic_DNA"/>
</dbReference>
<dbReference type="PRINTS" id="PR00455">
    <property type="entry name" value="HTHTETR"/>
</dbReference>
<reference evidence="8" key="1">
    <citation type="journal article" date="2019" name="Int. J. Syst. Evol. Microbiol.">
        <title>The Global Catalogue of Microorganisms (GCM) 10K type strain sequencing project: providing services to taxonomists for standard genome sequencing and annotation.</title>
        <authorList>
            <consortium name="The Broad Institute Genomics Platform"/>
            <consortium name="The Broad Institute Genome Sequencing Center for Infectious Disease"/>
            <person name="Wu L."/>
            <person name="Ma J."/>
        </authorList>
    </citation>
    <scope>NUCLEOTIDE SEQUENCE [LARGE SCALE GENOMIC DNA]</scope>
    <source>
        <strain evidence="8">JCM 17938</strain>
    </source>
</reference>
<organism evidence="7 8">
    <name type="scientific">Actinoallomurus liliacearum</name>
    <dbReference type="NCBI Taxonomy" id="1080073"/>
    <lineage>
        <taxon>Bacteria</taxon>
        <taxon>Bacillati</taxon>
        <taxon>Actinomycetota</taxon>
        <taxon>Actinomycetes</taxon>
        <taxon>Streptosporangiales</taxon>
        <taxon>Thermomonosporaceae</taxon>
        <taxon>Actinoallomurus</taxon>
    </lineage>
</organism>
<keyword evidence="8" id="KW-1185">Reference proteome</keyword>
<gene>
    <name evidence="7" type="ORF">GCM10023195_81700</name>
</gene>
<feature type="region of interest" description="Disordered" evidence="5">
    <location>
        <begin position="204"/>
        <end position="269"/>
    </location>
</feature>
<evidence type="ECO:0000256" key="1">
    <source>
        <dbReference type="ARBA" id="ARBA00023015"/>
    </source>
</evidence>
<evidence type="ECO:0000256" key="5">
    <source>
        <dbReference type="SAM" id="MobiDB-lite"/>
    </source>
</evidence>
<dbReference type="InterPro" id="IPR009057">
    <property type="entry name" value="Homeodomain-like_sf"/>
</dbReference>
<dbReference type="RefSeq" id="WP_345366417.1">
    <property type="nucleotide sequence ID" value="NZ_BAABHJ010000040.1"/>
</dbReference>
<proteinExistence type="predicted"/>
<evidence type="ECO:0000256" key="2">
    <source>
        <dbReference type="ARBA" id="ARBA00023125"/>
    </source>
</evidence>
<dbReference type="InterPro" id="IPR050109">
    <property type="entry name" value="HTH-type_TetR-like_transc_reg"/>
</dbReference>
<dbReference type="SUPFAM" id="SSF46689">
    <property type="entry name" value="Homeodomain-like"/>
    <property type="match status" value="1"/>
</dbReference>
<accession>A0ABP8TWQ4</accession>
<dbReference type="SUPFAM" id="SSF48498">
    <property type="entry name" value="Tetracyclin repressor-like, C-terminal domain"/>
    <property type="match status" value="1"/>
</dbReference>
<keyword evidence="2 4" id="KW-0238">DNA-binding</keyword>
<evidence type="ECO:0000313" key="7">
    <source>
        <dbReference type="EMBL" id="GAA4618214.1"/>
    </source>
</evidence>
<evidence type="ECO:0000256" key="3">
    <source>
        <dbReference type="ARBA" id="ARBA00023163"/>
    </source>
</evidence>
<keyword evidence="1" id="KW-0805">Transcription regulation</keyword>
<sequence length="269" mass="28384">MPGDADRTAGERRADARRNRARVLSVAEEVFAADGLAVPLSEIARRAGVGPGTVYRHFASKEALFEAVVIDRIARLVDDTCALASDDDPGAAFFAAFAMVVRQVAVNKALCDALTAESGRAMTVGPELRERFRAALAGLLERAQGAGAVRADVTVDDVQRLVHGCVRMEQAGPTGRPTAIVCDGLRPMASERPAGLPAVTELPAAARNETRPQVPDGSRPGATAPRCAECGGSIAAARTGRPPRFCGSACRQKAHRRRARNTDRPPRTG</sequence>
<evidence type="ECO:0000313" key="8">
    <source>
        <dbReference type="Proteomes" id="UP001500212"/>
    </source>
</evidence>
<protein>
    <recommendedName>
        <fullName evidence="6">HTH tetR-type domain-containing protein</fullName>
    </recommendedName>
</protein>
<comment type="caution">
    <text evidence="7">The sequence shown here is derived from an EMBL/GenBank/DDBJ whole genome shotgun (WGS) entry which is preliminary data.</text>
</comment>
<dbReference type="PROSITE" id="PS50977">
    <property type="entry name" value="HTH_TETR_2"/>
    <property type="match status" value="1"/>
</dbReference>
<name>A0ABP8TWQ4_9ACTN</name>
<evidence type="ECO:0000256" key="4">
    <source>
        <dbReference type="PROSITE-ProRule" id="PRU00335"/>
    </source>
</evidence>
<dbReference type="Pfam" id="PF21597">
    <property type="entry name" value="TetR_C_43"/>
    <property type="match status" value="1"/>
</dbReference>
<dbReference type="PANTHER" id="PTHR30055">
    <property type="entry name" value="HTH-TYPE TRANSCRIPTIONAL REGULATOR RUTR"/>
    <property type="match status" value="1"/>
</dbReference>
<keyword evidence="3" id="KW-0804">Transcription</keyword>
<dbReference type="Gene3D" id="1.10.357.10">
    <property type="entry name" value="Tetracycline Repressor, domain 2"/>
    <property type="match status" value="1"/>
</dbReference>
<dbReference type="InterPro" id="IPR001647">
    <property type="entry name" value="HTH_TetR"/>
</dbReference>
<evidence type="ECO:0000259" key="6">
    <source>
        <dbReference type="PROSITE" id="PS50977"/>
    </source>
</evidence>